<organism evidence="6 7">
    <name type="scientific">Niastella populi</name>
    <dbReference type="NCBI Taxonomy" id="550983"/>
    <lineage>
        <taxon>Bacteria</taxon>
        <taxon>Pseudomonadati</taxon>
        <taxon>Bacteroidota</taxon>
        <taxon>Chitinophagia</taxon>
        <taxon>Chitinophagales</taxon>
        <taxon>Chitinophagaceae</taxon>
        <taxon>Niastella</taxon>
    </lineage>
</organism>
<evidence type="ECO:0000259" key="5">
    <source>
        <dbReference type="Pfam" id="PF01609"/>
    </source>
</evidence>
<dbReference type="NCBIfam" id="NF033592">
    <property type="entry name" value="transpos_IS4_1"/>
    <property type="match status" value="1"/>
</dbReference>
<keyword evidence="4" id="KW-0233">DNA recombination</keyword>
<dbReference type="Pfam" id="PF01609">
    <property type="entry name" value="DDE_Tnp_1"/>
    <property type="match status" value="1"/>
</dbReference>
<feature type="domain" description="Transposase IS4-like" evidence="5">
    <location>
        <begin position="4"/>
        <end position="138"/>
    </location>
</feature>
<comment type="similarity">
    <text evidence="1">Belongs to the transposase 11 family.</text>
</comment>
<dbReference type="GO" id="GO:0006313">
    <property type="term" value="P:DNA transposition"/>
    <property type="evidence" value="ECO:0007669"/>
    <property type="project" value="InterPro"/>
</dbReference>
<sequence>MKILLDNGFRAYAGSYYVMDKGYIDFGRLYRIHKEGAFFVTRAKDNFKFVKLSSQSVDENTGIKCDQAVRLKNQKIFLSYPEAIRRLKYYDAEIKMEFVFMTNNFEISALDVARLYKYRWAIELFFKWIKQHLKVKAFWGYSFNT</sequence>
<evidence type="ECO:0000313" key="6">
    <source>
        <dbReference type="EMBL" id="OQP44919.1"/>
    </source>
</evidence>
<keyword evidence="2" id="KW-0815">Transposition</keyword>
<dbReference type="STRING" id="550983.A4R26_32505"/>
<reference evidence="7" key="1">
    <citation type="submission" date="2016-04" db="EMBL/GenBank/DDBJ databases">
        <authorList>
            <person name="Chen L."/>
            <person name="Zhuang W."/>
            <person name="Wang G."/>
        </authorList>
    </citation>
    <scope>NUCLEOTIDE SEQUENCE [LARGE SCALE GENOMIC DNA]</scope>
    <source>
        <strain evidence="7">208</strain>
    </source>
</reference>
<comment type="caution">
    <text evidence="6">The sequence shown here is derived from an EMBL/GenBank/DDBJ whole genome shotgun (WGS) entry which is preliminary data.</text>
</comment>
<dbReference type="AlphaFoldDB" id="A0A1V9EFJ8"/>
<dbReference type="GO" id="GO:0003677">
    <property type="term" value="F:DNA binding"/>
    <property type="evidence" value="ECO:0007669"/>
    <property type="project" value="UniProtKB-KW"/>
</dbReference>
<dbReference type="InterPro" id="IPR002559">
    <property type="entry name" value="Transposase_11"/>
</dbReference>
<evidence type="ECO:0000313" key="7">
    <source>
        <dbReference type="Proteomes" id="UP000192276"/>
    </source>
</evidence>
<dbReference type="PANTHER" id="PTHR33258:SF1">
    <property type="entry name" value="TRANSPOSASE INSL FOR INSERTION SEQUENCE ELEMENT IS186A-RELATED"/>
    <property type="match status" value="1"/>
</dbReference>
<gene>
    <name evidence="6" type="ORF">A4R26_32505</name>
</gene>
<evidence type="ECO:0000256" key="3">
    <source>
        <dbReference type="ARBA" id="ARBA00023125"/>
    </source>
</evidence>
<dbReference type="InterPro" id="IPR047952">
    <property type="entry name" value="Transpos_IS4"/>
</dbReference>
<dbReference type="RefSeq" id="WP_081171760.1">
    <property type="nucleotide sequence ID" value="NZ_LWBP01000262.1"/>
</dbReference>
<name>A0A1V9EFJ8_9BACT</name>
<dbReference type="Proteomes" id="UP000192276">
    <property type="component" value="Unassembled WGS sequence"/>
</dbReference>
<proteinExistence type="inferred from homology"/>
<keyword evidence="3" id="KW-0238">DNA-binding</keyword>
<dbReference type="PANTHER" id="PTHR33258">
    <property type="entry name" value="TRANSPOSASE INSL FOR INSERTION SEQUENCE ELEMENT IS186A-RELATED"/>
    <property type="match status" value="1"/>
</dbReference>
<dbReference type="Gene3D" id="3.90.350.10">
    <property type="entry name" value="Transposase Inhibitor Protein From Tn5, Chain A, domain 1"/>
    <property type="match status" value="1"/>
</dbReference>
<dbReference type="InterPro" id="IPR012337">
    <property type="entry name" value="RNaseH-like_sf"/>
</dbReference>
<evidence type="ECO:0000256" key="2">
    <source>
        <dbReference type="ARBA" id="ARBA00022578"/>
    </source>
</evidence>
<dbReference type="SUPFAM" id="SSF53098">
    <property type="entry name" value="Ribonuclease H-like"/>
    <property type="match status" value="1"/>
</dbReference>
<dbReference type="GO" id="GO:0004803">
    <property type="term" value="F:transposase activity"/>
    <property type="evidence" value="ECO:0007669"/>
    <property type="project" value="InterPro"/>
</dbReference>
<evidence type="ECO:0000256" key="1">
    <source>
        <dbReference type="ARBA" id="ARBA00010075"/>
    </source>
</evidence>
<keyword evidence="7" id="KW-1185">Reference proteome</keyword>
<dbReference type="OrthoDB" id="7327264at2"/>
<dbReference type="EMBL" id="LWBP01000262">
    <property type="protein sequence ID" value="OQP44919.1"/>
    <property type="molecule type" value="Genomic_DNA"/>
</dbReference>
<accession>A0A1V9EFJ8</accession>
<protein>
    <recommendedName>
        <fullName evidence="5">Transposase IS4-like domain-containing protein</fullName>
    </recommendedName>
</protein>
<evidence type="ECO:0000256" key="4">
    <source>
        <dbReference type="ARBA" id="ARBA00023172"/>
    </source>
</evidence>